<keyword evidence="1" id="KW-0812">Transmembrane</keyword>
<sequence length="64" mass="7597">MHKAVRVVFWGLWLGLLLTTLVLLYTGYYKVAGVLGVVFLFIFYNVSEFFTHKNTDYLYTKNRR</sequence>
<organism evidence="2 3">
    <name type="scientific">Pontibacillus salipaludis</name>
    <dbReference type="NCBI Taxonomy" id="1697394"/>
    <lineage>
        <taxon>Bacteria</taxon>
        <taxon>Bacillati</taxon>
        <taxon>Bacillota</taxon>
        <taxon>Bacilli</taxon>
        <taxon>Bacillales</taxon>
        <taxon>Bacillaceae</taxon>
        <taxon>Pontibacillus</taxon>
    </lineage>
</organism>
<evidence type="ECO:0000256" key="1">
    <source>
        <dbReference type="SAM" id="Phobius"/>
    </source>
</evidence>
<proteinExistence type="predicted"/>
<keyword evidence="3" id="KW-1185">Reference proteome</keyword>
<keyword evidence="1" id="KW-1133">Transmembrane helix</keyword>
<comment type="caution">
    <text evidence="2">The sequence shown here is derived from an EMBL/GenBank/DDBJ whole genome shotgun (WGS) entry which is preliminary data.</text>
</comment>
<reference evidence="3" key="1">
    <citation type="journal article" date="2019" name="Int. J. Syst. Evol. Microbiol.">
        <title>The Global Catalogue of Microorganisms (GCM) 10K type strain sequencing project: providing services to taxonomists for standard genome sequencing and annotation.</title>
        <authorList>
            <consortium name="The Broad Institute Genomics Platform"/>
            <consortium name="The Broad Institute Genome Sequencing Center for Infectious Disease"/>
            <person name="Wu L."/>
            <person name="Ma J."/>
        </authorList>
    </citation>
    <scope>NUCLEOTIDE SEQUENCE [LARGE SCALE GENOMIC DNA]</scope>
    <source>
        <strain evidence="3">CGMCC 1.15353</strain>
    </source>
</reference>
<accession>A0ABQ1Q7M3</accession>
<name>A0ABQ1Q7M3_9BACI</name>
<dbReference type="EMBL" id="BMIN01000009">
    <property type="protein sequence ID" value="GGD14934.1"/>
    <property type="molecule type" value="Genomic_DNA"/>
</dbReference>
<keyword evidence="1" id="KW-0472">Membrane</keyword>
<feature type="transmembrane region" description="Helical" evidence="1">
    <location>
        <begin position="7"/>
        <end position="25"/>
    </location>
</feature>
<evidence type="ECO:0000313" key="2">
    <source>
        <dbReference type="EMBL" id="GGD14934.1"/>
    </source>
</evidence>
<evidence type="ECO:0000313" key="3">
    <source>
        <dbReference type="Proteomes" id="UP000642571"/>
    </source>
</evidence>
<feature type="transmembrane region" description="Helical" evidence="1">
    <location>
        <begin position="31"/>
        <end position="51"/>
    </location>
</feature>
<gene>
    <name evidence="2" type="ORF">GCM10011389_23210</name>
</gene>
<dbReference type="Proteomes" id="UP000642571">
    <property type="component" value="Unassembled WGS sequence"/>
</dbReference>
<protein>
    <submittedName>
        <fullName evidence="2">Uncharacterized protein</fullName>
    </submittedName>
</protein>